<reference evidence="3" key="1">
    <citation type="submission" date="2021-02" db="EMBL/GenBank/DDBJ databases">
        <authorList>
            <person name="Nowell W R."/>
        </authorList>
    </citation>
    <scope>NUCLEOTIDE SEQUENCE</scope>
</reference>
<feature type="domain" description="Reverse transcriptase" evidence="1">
    <location>
        <begin position="1"/>
        <end position="108"/>
    </location>
</feature>
<dbReference type="InterPro" id="IPR043128">
    <property type="entry name" value="Rev_trsase/Diguanyl_cyclase"/>
</dbReference>
<evidence type="ECO:0000313" key="7">
    <source>
        <dbReference type="EMBL" id="CAF4118125.1"/>
    </source>
</evidence>
<organism evidence="3 8">
    <name type="scientific">Rotaria magnacalcarata</name>
    <dbReference type="NCBI Taxonomy" id="392030"/>
    <lineage>
        <taxon>Eukaryota</taxon>
        <taxon>Metazoa</taxon>
        <taxon>Spiralia</taxon>
        <taxon>Gnathifera</taxon>
        <taxon>Rotifera</taxon>
        <taxon>Eurotatoria</taxon>
        <taxon>Bdelloidea</taxon>
        <taxon>Philodinida</taxon>
        <taxon>Philodinidae</taxon>
        <taxon>Rotaria</taxon>
    </lineage>
</organism>
<dbReference type="Proteomes" id="UP000681967">
    <property type="component" value="Unassembled WGS sequence"/>
</dbReference>
<dbReference type="InterPro" id="IPR050951">
    <property type="entry name" value="Retrovirus_Pol_polyprotein"/>
</dbReference>
<dbReference type="Proteomes" id="UP000681720">
    <property type="component" value="Unassembled WGS sequence"/>
</dbReference>
<evidence type="ECO:0000313" key="6">
    <source>
        <dbReference type="EMBL" id="CAF4078490.1"/>
    </source>
</evidence>
<proteinExistence type="predicted"/>
<dbReference type="Proteomes" id="UP000663855">
    <property type="component" value="Unassembled WGS sequence"/>
</dbReference>
<dbReference type="Proteomes" id="UP000663824">
    <property type="component" value="Unassembled WGS sequence"/>
</dbReference>
<dbReference type="EMBL" id="CAJNOV010007707">
    <property type="protein sequence ID" value="CAF1294705.1"/>
    <property type="molecule type" value="Genomic_DNA"/>
</dbReference>
<dbReference type="AlphaFoldDB" id="A0A816H3N4"/>
<evidence type="ECO:0000313" key="8">
    <source>
        <dbReference type="Proteomes" id="UP000663834"/>
    </source>
</evidence>
<accession>A0A816H3N4</accession>
<comment type="caution">
    <text evidence="3">The sequence shown here is derived from an EMBL/GenBank/DDBJ whole genome shotgun (WGS) entry which is preliminary data.</text>
</comment>
<dbReference type="Proteomes" id="UP000676336">
    <property type="component" value="Unassembled WGS sequence"/>
</dbReference>
<dbReference type="SUPFAM" id="SSF56672">
    <property type="entry name" value="DNA/RNA polymerases"/>
    <property type="match status" value="1"/>
</dbReference>
<dbReference type="Pfam" id="PF00078">
    <property type="entry name" value="RVT_1"/>
    <property type="match status" value="1"/>
</dbReference>
<dbReference type="EMBL" id="CAJOBJ010007130">
    <property type="protein sequence ID" value="CAF4078490.1"/>
    <property type="molecule type" value="Genomic_DNA"/>
</dbReference>
<dbReference type="EMBL" id="CAJNRE010012806">
    <property type="protein sequence ID" value="CAF2113792.1"/>
    <property type="molecule type" value="Genomic_DNA"/>
</dbReference>
<evidence type="ECO:0000259" key="1">
    <source>
        <dbReference type="PROSITE" id="PS50878"/>
    </source>
</evidence>
<dbReference type="Gene3D" id="3.30.70.270">
    <property type="match status" value="1"/>
</dbReference>
<dbReference type="InterPro" id="IPR043502">
    <property type="entry name" value="DNA/RNA_pol_sf"/>
</dbReference>
<dbReference type="EMBL" id="CAJOBI010007028">
    <property type="protein sequence ID" value="CAF4075533.1"/>
    <property type="molecule type" value="Genomic_DNA"/>
</dbReference>
<dbReference type="InterPro" id="IPR000477">
    <property type="entry name" value="RT_dom"/>
</dbReference>
<sequence length="215" mass="25113">MLINIQFHQLINFLSRFNNDEKFTKLDLSDAYLQISNAPAIFQRIIDHVIAISNSIVYLDDIITGKNEDEHLQTLEMFLKFLSEFGFTCNPEKGLFFQDEVSYLGFIIDKNEKHHDPSRVEAIIIGRTFELATDHQPLLTIFNPTKGIPVTIANRLQRWAIYLMRYNYNIHYKSTKLHGNADELSRLPISYGNSFIDSDAIQINYIQQRLIEQWP</sequence>
<dbReference type="PANTHER" id="PTHR37984:SF5">
    <property type="entry name" value="PROTEIN NYNRIN-LIKE"/>
    <property type="match status" value="1"/>
</dbReference>
<dbReference type="OrthoDB" id="5985335at2759"/>
<dbReference type="PANTHER" id="PTHR37984">
    <property type="entry name" value="PROTEIN CBG26694"/>
    <property type="match status" value="1"/>
</dbReference>
<evidence type="ECO:0000313" key="4">
    <source>
        <dbReference type="EMBL" id="CAF2113792.1"/>
    </source>
</evidence>
<dbReference type="Proteomes" id="UP000663834">
    <property type="component" value="Unassembled WGS sequence"/>
</dbReference>
<dbReference type="EMBL" id="CAJOBH010008608">
    <property type="protein sequence ID" value="CAF4118125.1"/>
    <property type="molecule type" value="Genomic_DNA"/>
</dbReference>
<evidence type="ECO:0000313" key="2">
    <source>
        <dbReference type="EMBL" id="CAF1294705.1"/>
    </source>
</evidence>
<gene>
    <name evidence="7" type="ORF">BYL167_LOCUS19938</name>
    <name evidence="2" type="ORF">CJN711_LOCUS16612</name>
    <name evidence="6" type="ORF">GIL414_LOCUS15925</name>
    <name evidence="3" type="ORF">KQP761_LOCUS36802</name>
    <name evidence="4" type="ORF">MBJ925_LOCUS24598</name>
    <name evidence="5" type="ORF">SMN809_LOCUS15999</name>
</gene>
<evidence type="ECO:0000313" key="3">
    <source>
        <dbReference type="EMBL" id="CAF1681644.1"/>
    </source>
</evidence>
<name>A0A816H3N4_9BILA</name>
<protein>
    <recommendedName>
        <fullName evidence="1">Reverse transcriptase domain-containing protein</fullName>
    </recommendedName>
</protein>
<evidence type="ECO:0000313" key="5">
    <source>
        <dbReference type="EMBL" id="CAF4075533.1"/>
    </source>
</evidence>
<dbReference type="CDD" id="cd01647">
    <property type="entry name" value="RT_LTR"/>
    <property type="match status" value="1"/>
</dbReference>
<dbReference type="FunFam" id="3.30.70.270:FF:000003">
    <property type="entry name" value="Transposon Ty3-G Gag-Pol polyprotein"/>
    <property type="match status" value="1"/>
</dbReference>
<dbReference type="PROSITE" id="PS50878">
    <property type="entry name" value="RT_POL"/>
    <property type="match status" value="1"/>
</dbReference>
<dbReference type="EMBL" id="CAJNOW010020822">
    <property type="protein sequence ID" value="CAF1681644.1"/>
    <property type="molecule type" value="Genomic_DNA"/>
</dbReference>